<evidence type="ECO:0000313" key="11">
    <source>
        <dbReference type="EMBL" id="CAB5230863.1"/>
    </source>
</evidence>
<sequence>MPIRSCSDGDKPGYKWGDSGKCYLYTAGDEKSMDAAKIKAQMQGVAAQANGYEEKANEVTTSSMGSGIKNPQRGYGSKKKKKKFISDEFISKIAEDLAEEEAMLAEALVVIARMHGKFNEDETGIWAGYDSPEENDVKDIGVKCSNCVLYEGNGICKIIAQKVEDEGKCRFAIIPDGVVQVESADLNNGDNMDDGEEMINGYPAATQDITINIKNRQYCIDVANYGPMNPAISNPEFWQQKADIFKTSPEEAKTALCGNCAAFIQTTDMRTAIAAGLGGEDEAYAVINLANLGYCEIFDFKCAATRTCDAWVVGGPVNDSNANMSKTYVNVRKIQYRDPLN</sequence>
<dbReference type="EMBL" id="LR796461">
    <property type="protein sequence ID" value="CAB4146104.1"/>
    <property type="molecule type" value="Genomic_DNA"/>
</dbReference>
<evidence type="ECO:0000313" key="8">
    <source>
        <dbReference type="EMBL" id="CAB4192037.1"/>
    </source>
</evidence>
<organism evidence="10">
    <name type="scientific">uncultured Caudovirales phage</name>
    <dbReference type="NCBI Taxonomy" id="2100421"/>
    <lineage>
        <taxon>Viruses</taxon>
        <taxon>Duplodnaviria</taxon>
        <taxon>Heunggongvirae</taxon>
        <taxon>Uroviricota</taxon>
        <taxon>Caudoviricetes</taxon>
        <taxon>Peduoviridae</taxon>
        <taxon>Maltschvirus</taxon>
        <taxon>Maltschvirus maltsch</taxon>
    </lineage>
</organism>
<dbReference type="EMBL" id="LR796980">
    <property type="protein sequence ID" value="CAB4179383.1"/>
    <property type="molecule type" value="Genomic_DNA"/>
</dbReference>
<name>A0A6J5SY65_9CAUD</name>
<dbReference type="EMBL" id="LR796709">
    <property type="protein sequence ID" value="CAB4161616.1"/>
    <property type="molecule type" value="Genomic_DNA"/>
</dbReference>
<gene>
    <name evidence="6" type="ORF">UFOVP1031_84</name>
    <name evidence="7" type="ORF">UFOVP1172_51</name>
    <name evidence="8" type="ORF">UFOVP1240_113</name>
    <name evidence="9" type="ORF">UFOVP1486_13</name>
    <name evidence="11" type="ORF">UFOVP1578_156</name>
    <name evidence="10" type="ORF">UFOVP1630_148</name>
    <name evidence="1" type="ORF">UFOVP288_130</name>
    <name evidence="2" type="ORF">UFOVP483_66</name>
    <name evidence="3" type="ORF">UFOVP573_142</name>
    <name evidence="4" type="ORF">UFOVP769_130</name>
    <name evidence="5" type="ORF">UFOVP962_98</name>
</gene>
<evidence type="ECO:0000313" key="9">
    <source>
        <dbReference type="EMBL" id="CAB4215844.1"/>
    </source>
</evidence>
<dbReference type="EMBL" id="LR796917">
    <property type="protein sequence ID" value="CAB4174926.1"/>
    <property type="molecule type" value="Genomic_DNA"/>
</dbReference>
<dbReference type="EMBL" id="LR796305">
    <property type="protein sequence ID" value="CAB4135780.1"/>
    <property type="molecule type" value="Genomic_DNA"/>
</dbReference>
<protein>
    <submittedName>
        <fullName evidence="10">Uncharacterized protein</fullName>
    </submittedName>
</protein>
<dbReference type="EMBL" id="LR797130">
    <property type="protein sequence ID" value="CAB4188661.1"/>
    <property type="molecule type" value="Genomic_DNA"/>
</dbReference>
<evidence type="ECO:0000313" key="6">
    <source>
        <dbReference type="EMBL" id="CAB4179383.1"/>
    </source>
</evidence>
<dbReference type="EMBL" id="LR798423">
    <property type="protein sequence ID" value="CAB5230863.1"/>
    <property type="molecule type" value="Genomic_DNA"/>
</dbReference>
<evidence type="ECO:0000313" key="1">
    <source>
        <dbReference type="EMBL" id="CAB4135780.1"/>
    </source>
</evidence>
<evidence type="ECO:0000313" key="3">
    <source>
        <dbReference type="EMBL" id="CAB4151081.1"/>
    </source>
</evidence>
<dbReference type="EMBL" id="LR796548">
    <property type="protein sequence ID" value="CAB4151081.1"/>
    <property type="molecule type" value="Genomic_DNA"/>
</dbReference>
<dbReference type="EMBL" id="LR797492">
    <property type="protein sequence ID" value="CAB4220219.1"/>
    <property type="molecule type" value="Genomic_DNA"/>
</dbReference>
<dbReference type="EMBL" id="LR797180">
    <property type="protein sequence ID" value="CAB4192037.1"/>
    <property type="molecule type" value="Genomic_DNA"/>
</dbReference>
<accession>A0A6J5SY65</accession>
<evidence type="ECO:0000313" key="10">
    <source>
        <dbReference type="EMBL" id="CAB4220219.1"/>
    </source>
</evidence>
<evidence type="ECO:0000313" key="4">
    <source>
        <dbReference type="EMBL" id="CAB4161616.1"/>
    </source>
</evidence>
<proteinExistence type="predicted"/>
<reference evidence="10" key="1">
    <citation type="submission" date="2020-05" db="EMBL/GenBank/DDBJ databases">
        <authorList>
            <person name="Chiriac C."/>
            <person name="Salcher M."/>
            <person name="Ghai R."/>
            <person name="Kavagutti S V."/>
        </authorList>
    </citation>
    <scope>NUCLEOTIDE SEQUENCE</scope>
</reference>
<evidence type="ECO:0000313" key="2">
    <source>
        <dbReference type="EMBL" id="CAB4146104.1"/>
    </source>
</evidence>
<evidence type="ECO:0000313" key="5">
    <source>
        <dbReference type="EMBL" id="CAB4174926.1"/>
    </source>
</evidence>
<evidence type="ECO:0000313" key="7">
    <source>
        <dbReference type="EMBL" id="CAB4188661.1"/>
    </source>
</evidence>
<dbReference type="EMBL" id="LR797434">
    <property type="protein sequence ID" value="CAB4215844.1"/>
    <property type="molecule type" value="Genomic_DNA"/>
</dbReference>